<evidence type="ECO:0000256" key="4">
    <source>
        <dbReference type="ARBA" id="ARBA00023163"/>
    </source>
</evidence>
<dbReference type="Gene3D" id="1.10.10.10">
    <property type="entry name" value="Winged helix-like DNA-binding domain superfamily/Winged helix DNA-binding domain"/>
    <property type="match status" value="1"/>
</dbReference>
<dbReference type="InterPro" id="IPR000847">
    <property type="entry name" value="LysR_HTH_N"/>
</dbReference>
<keyword evidence="3" id="KW-0238">DNA-binding</keyword>
<feature type="domain" description="HTH lysR-type" evidence="5">
    <location>
        <begin position="7"/>
        <end position="64"/>
    </location>
</feature>
<sequence length="305" mass="32125">MLSNPPFDLPDLRLLQRIAQAGSLSAAAGALGLTPAAASRRLAVLEGRLGLRLFARTTRRLRPTPEGEAFLPHVERILAAAAEAEAALPGGSGALSGTLRLTAPATFGRKVLAPVLAELLAAHPGLRLDLLLTDSQLDLVATGCDAAVRIAPLSGQTLVARRLAYNHRVLCAAPAYLARCGTPHSLAELARHDALVLHGVEAWMLVPEGGGPARRARLSPRVVSSSNEALREACLAGLGIGLHSTWDVGEHLRRGELVALPPSLGQPEQLGIWLVFPGHGAAPARLRALTELLVRHLGPVPPWER</sequence>
<dbReference type="InterPro" id="IPR058163">
    <property type="entry name" value="LysR-type_TF_proteobact-type"/>
</dbReference>
<dbReference type="EMBL" id="JAEUXJ010000002">
    <property type="protein sequence ID" value="MBL6454875.1"/>
    <property type="molecule type" value="Genomic_DNA"/>
</dbReference>
<dbReference type="SUPFAM" id="SSF46785">
    <property type="entry name" value="Winged helix' DNA-binding domain"/>
    <property type="match status" value="1"/>
</dbReference>
<comment type="similarity">
    <text evidence="1">Belongs to the LysR transcriptional regulatory family.</text>
</comment>
<dbReference type="Proteomes" id="UP000606490">
    <property type="component" value="Unassembled WGS sequence"/>
</dbReference>
<evidence type="ECO:0000256" key="1">
    <source>
        <dbReference type="ARBA" id="ARBA00009437"/>
    </source>
</evidence>
<evidence type="ECO:0000259" key="5">
    <source>
        <dbReference type="PROSITE" id="PS50931"/>
    </source>
</evidence>
<accession>A0ABS1UZI5</accession>
<dbReference type="PROSITE" id="PS50931">
    <property type="entry name" value="HTH_LYSR"/>
    <property type="match status" value="1"/>
</dbReference>
<organism evidence="6 7">
    <name type="scientific">Belnapia mucosa</name>
    <dbReference type="NCBI Taxonomy" id="2804532"/>
    <lineage>
        <taxon>Bacteria</taxon>
        <taxon>Pseudomonadati</taxon>
        <taxon>Pseudomonadota</taxon>
        <taxon>Alphaproteobacteria</taxon>
        <taxon>Acetobacterales</taxon>
        <taxon>Roseomonadaceae</taxon>
        <taxon>Belnapia</taxon>
    </lineage>
</organism>
<dbReference type="PANTHER" id="PTHR30537:SF5">
    <property type="entry name" value="HTH-TYPE TRANSCRIPTIONAL ACTIVATOR TTDR-RELATED"/>
    <property type="match status" value="1"/>
</dbReference>
<evidence type="ECO:0000256" key="2">
    <source>
        <dbReference type="ARBA" id="ARBA00023015"/>
    </source>
</evidence>
<dbReference type="SUPFAM" id="SSF53850">
    <property type="entry name" value="Periplasmic binding protein-like II"/>
    <property type="match status" value="1"/>
</dbReference>
<evidence type="ECO:0000313" key="6">
    <source>
        <dbReference type="EMBL" id="MBL6454875.1"/>
    </source>
</evidence>
<keyword evidence="2" id="KW-0805">Transcription regulation</keyword>
<dbReference type="RefSeq" id="WP_202824612.1">
    <property type="nucleotide sequence ID" value="NZ_JAEUXJ010000002.1"/>
</dbReference>
<dbReference type="Gene3D" id="3.40.190.290">
    <property type="match status" value="1"/>
</dbReference>
<gene>
    <name evidence="6" type="ORF">JMJ55_06040</name>
</gene>
<evidence type="ECO:0000256" key="3">
    <source>
        <dbReference type="ARBA" id="ARBA00023125"/>
    </source>
</evidence>
<keyword evidence="7" id="KW-1185">Reference proteome</keyword>
<name>A0ABS1UZI5_9PROT</name>
<dbReference type="Pfam" id="PF00126">
    <property type="entry name" value="HTH_1"/>
    <property type="match status" value="1"/>
</dbReference>
<protein>
    <submittedName>
        <fullName evidence="6">LysR family transcriptional regulator</fullName>
    </submittedName>
</protein>
<dbReference type="InterPro" id="IPR036390">
    <property type="entry name" value="WH_DNA-bd_sf"/>
</dbReference>
<dbReference type="InterPro" id="IPR005119">
    <property type="entry name" value="LysR_subst-bd"/>
</dbReference>
<dbReference type="PANTHER" id="PTHR30537">
    <property type="entry name" value="HTH-TYPE TRANSCRIPTIONAL REGULATOR"/>
    <property type="match status" value="1"/>
</dbReference>
<reference evidence="6 7" key="1">
    <citation type="submission" date="2021-01" db="EMBL/GenBank/DDBJ databases">
        <title>Belnapia mucosa sp. nov. and Belnapia arida sp. nov., isolated from the Tabernas Desert (Almeria, Spain).</title>
        <authorList>
            <person name="Molina-Menor E."/>
            <person name="Vidal-Verdu A."/>
            <person name="Calonge A."/>
            <person name="Satari L."/>
            <person name="Pereto Magraner J."/>
            <person name="Porcar Miralles M."/>
        </authorList>
    </citation>
    <scope>NUCLEOTIDE SEQUENCE [LARGE SCALE GENOMIC DNA]</scope>
    <source>
        <strain evidence="6 7">T6</strain>
    </source>
</reference>
<dbReference type="CDD" id="cd08422">
    <property type="entry name" value="PBP2_CrgA_like"/>
    <property type="match status" value="1"/>
</dbReference>
<proteinExistence type="inferred from homology"/>
<keyword evidence="4" id="KW-0804">Transcription</keyword>
<evidence type="ECO:0000313" key="7">
    <source>
        <dbReference type="Proteomes" id="UP000606490"/>
    </source>
</evidence>
<comment type="caution">
    <text evidence="6">The sequence shown here is derived from an EMBL/GenBank/DDBJ whole genome shotgun (WGS) entry which is preliminary data.</text>
</comment>
<dbReference type="InterPro" id="IPR036388">
    <property type="entry name" value="WH-like_DNA-bd_sf"/>
</dbReference>
<dbReference type="Pfam" id="PF03466">
    <property type="entry name" value="LysR_substrate"/>
    <property type="match status" value="1"/>
</dbReference>